<feature type="DNA-binding region" description="H-T-H motif" evidence="2">
    <location>
        <begin position="51"/>
        <end position="70"/>
    </location>
</feature>
<gene>
    <name evidence="5" type="ORF">KV110_24145</name>
</gene>
<feature type="domain" description="HTH tetR-type" evidence="4">
    <location>
        <begin position="28"/>
        <end position="88"/>
    </location>
</feature>
<evidence type="ECO:0000256" key="3">
    <source>
        <dbReference type="SAM" id="MobiDB-lite"/>
    </source>
</evidence>
<evidence type="ECO:0000256" key="2">
    <source>
        <dbReference type="PROSITE-ProRule" id="PRU00335"/>
    </source>
</evidence>
<sequence length="231" mass="25211">MAEPSSTAARPAPVESPRSRRTQEQRSAETQTKLMDATIECLLEYGYAGTTTPLVVKRAGVTRGALLHHYPSREDLVAAAVRYLAVKRVQEALETFGRLTLTEAVVPQALDLLWRMHQGPLFTAVIELWVAARTDESLAAQVESVEQVVLTSLASASVSLVPAGVPPSVVKDLVLTAMDGIRGVLIGCYSSRDPQRAQRHWERLRRHLLRLAEIELAGTRPQARSGAAEAD</sequence>
<dbReference type="PROSITE" id="PS50977">
    <property type="entry name" value="HTH_TETR_2"/>
    <property type="match status" value="1"/>
</dbReference>
<accession>A0ABX8RGH4</accession>
<feature type="region of interest" description="Disordered" evidence="3">
    <location>
        <begin position="1"/>
        <end position="31"/>
    </location>
</feature>
<evidence type="ECO:0000259" key="4">
    <source>
        <dbReference type="PROSITE" id="PS50977"/>
    </source>
</evidence>
<reference evidence="5 6" key="1">
    <citation type="submission" date="2021-07" db="EMBL/GenBank/DDBJ databases">
        <title>Whole Genome Sequence of Nocardia Iowensis.</title>
        <authorList>
            <person name="Lamm A."/>
            <person name="Collins-Fairclough A.M."/>
            <person name="Bunk B."/>
            <person name="Sproer C."/>
        </authorList>
    </citation>
    <scope>NUCLEOTIDE SEQUENCE [LARGE SCALE GENOMIC DNA]</scope>
    <source>
        <strain evidence="5 6">NRRL 5646</strain>
    </source>
</reference>
<evidence type="ECO:0000256" key="1">
    <source>
        <dbReference type="ARBA" id="ARBA00023125"/>
    </source>
</evidence>
<dbReference type="Proteomes" id="UP000694257">
    <property type="component" value="Chromosome"/>
</dbReference>
<evidence type="ECO:0000313" key="6">
    <source>
        <dbReference type="Proteomes" id="UP000694257"/>
    </source>
</evidence>
<dbReference type="InterPro" id="IPR001647">
    <property type="entry name" value="HTH_TetR"/>
</dbReference>
<dbReference type="InterPro" id="IPR050109">
    <property type="entry name" value="HTH-type_TetR-like_transc_reg"/>
</dbReference>
<protein>
    <submittedName>
        <fullName evidence="5">TetR/AcrR family transcriptional regulator</fullName>
    </submittedName>
</protein>
<keyword evidence="6" id="KW-1185">Reference proteome</keyword>
<organism evidence="5 6">
    <name type="scientific">Nocardia iowensis</name>
    <dbReference type="NCBI Taxonomy" id="204891"/>
    <lineage>
        <taxon>Bacteria</taxon>
        <taxon>Bacillati</taxon>
        <taxon>Actinomycetota</taxon>
        <taxon>Actinomycetes</taxon>
        <taxon>Mycobacteriales</taxon>
        <taxon>Nocardiaceae</taxon>
        <taxon>Nocardia</taxon>
    </lineage>
</organism>
<dbReference type="RefSeq" id="WP_218469561.1">
    <property type="nucleotide sequence ID" value="NZ_BAABJN010000010.1"/>
</dbReference>
<dbReference type="Pfam" id="PF00440">
    <property type="entry name" value="TetR_N"/>
    <property type="match status" value="1"/>
</dbReference>
<proteinExistence type="predicted"/>
<dbReference type="EMBL" id="CP078145">
    <property type="protein sequence ID" value="QXN88678.1"/>
    <property type="molecule type" value="Genomic_DNA"/>
</dbReference>
<name>A0ABX8RGH4_NOCIO</name>
<evidence type="ECO:0000313" key="5">
    <source>
        <dbReference type="EMBL" id="QXN88678.1"/>
    </source>
</evidence>
<dbReference type="PANTHER" id="PTHR30055:SF226">
    <property type="entry name" value="HTH-TYPE TRANSCRIPTIONAL REGULATOR PKSA"/>
    <property type="match status" value="1"/>
</dbReference>
<dbReference type="PANTHER" id="PTHR30055">
    <property type="entry name" value="HTH-TYPE TRANSCRIPTIONAL REGULATOR RUTR"/>
    <property type="match status" value="1"/>
</dbReference>
<feature type="compositionally biased region" description="Basic and acidic residues" evidence="3">
    <location>
        <begin position="17"/>
        <end position="27"/>
    </location>
</feature>
<keyword evidence="1 2" id="KW-0238">DNA-binding</keyword>